<evidence type="ECO:0000313" key="2">
    <source>
        <dbReference type="EMBL" id="GIJ03574.1"/>
    </source>
</evidence>
<proteinExistence type="predicted"/>
<feature type="compositionally biased region" description="Basic and acidic residues" evidence="1">
    <location>
        <begin position="457"/>
        <end position="467"/>
    </location>
</feature>
<dbReference type="AlphaFoldDB" id="A0A8J3Y8Q7"/>
<dbReference type="RefSeq" id="WP_203938845.1">
    <property type="nucleotide sequence ID" value="NZ_BAAAGJ010000022.1"/>
</dbReference>
<reference evidence="2" key="1">
    <citation type="submission" date="2021-01" db="EMBL/GenBank/DDBJ databases">
        <title>Whole genome shotgun sequence of Spirilliplanes yamanashiensis NBRC 15828.</title>
        <authorList>
            <person name="Komaki H."/>
            <person name="Tamura T."/>
        </authorList>
    </citation>
    <scope>NUCLEOTIDE SEQUENCE</scope>
    <source>
        <strain evidence="2">NBRC 15828</strain>
    </source>
</reference>
<sequence>MTATVAQLDTWLRTELPRLNRAVLFDAAPSGTVAAGLARDVLPLLPDPADLTTLDARRLVIGLGFAGASIARHHQEHHPERKADPLASFAGLTARGRSFPDYFAALAEAAGDGHYQRETYASIVLWNVPTTEVRVGGVALARLPGVFEDGLIRSYTGDPGEEWFFELVKKGQTIEAGANALLEPISDGLVDPCEPDGLDRVRLATRLIEELRALFLDFANPTGERGMEPEYFMDVFRQYAVHWRPGDIPPSGALDVDALKRDFLLGIGYPGYDRHVAKLEPALLRDEWTALHRLMQRPPLPETVLRRAGVAPEHLAELTAPALAGIVAAHPALVDWYLLLSAHARAAGAHLMLSKRFLFNPQRGRDSSGIGDKELVSNRSGTTGMDESFLDRLTRVRRAHLLAPLRRTPAVVSAGDVKPPRADDIEVVMVIGGRTVRGSRQLPALADGAPRPRRRDPHPNARQVEDA</sequence>
<name>A0A8J3Y8Q7_9ACTN</name>
<organism evidence="2 3">
    <name type="scientific">Spirilliplanes yamanashiensis</name>
    <dbReference type="NCBI Taxonomy" id="42233"/>
    <lineage>
        <taxon>Bacteria</taxon>
        <taxon>Bacillati</taxon>
        <taxon>Actinomycetota</taxon>
        <taxon>Actinomycetes</taxon>
        <taxon>Micromonosporales</taxon>
        <taxon>Micromonosporaceae</taxon>
        <taxon>Spirilliplanes</taxon>
    </lineage>
</organism>
<dbReference type="Proteomes" id="UP000652013">
    <property type="component" value="Unassembled WGS sequence"/>
</dbReference>
<dbReference type="EMBL" id="BOOY01000022">
    <property type="protein sequence ID" value="GIJ03574.1"/>
    <property type="molecule type" value="Genomic_DNA"/>
</dbReference>
<evidence type="ECO:0000313" key="3">
    <source>
        <dbReference type="Proteomes" id="UP000652013"/>
    </source>
</evidence>
<evidence type="ECO:0000256" key="1">
    <source>
        <dbReference type="SAM" id="MobiDB-lite"/>
    </source>
</evidence>
<keyword evidence="3" id="KW-1185">Reference proteome</keyword>
<accession>A0A8J3Y8Q7</accession>
<comment type="caution">
    <text evidence="2">The sequence shown here is derived from an EMBL/GenBank/DDBJ whole genome shotgun (WGS) entry which is preliminary data.</text>
</comment>
<protein>
    <submittedName>
        <fullName evidence="2">Uncharacterized protein</fullName>
    </submittedName>
</protein>
<feature type="region of interest" description="Disordered" evidence="1">
    <location>
        <begin position="439"/>
        <end position="467"/>
    </location>
</feature>
<gene>
    <name evidence="2" type="ORF">Sya03_29260</name>
</gene>